<gene>
    <name evidence="3" type="ORF">TL16_g04407</name>
</gene>
<evidence type="ECO:0000313" key="4">
    <source>
        <dbReference type="Proteomes" id="UP001162640"/>
    </source>
</evidence>
<feature type="region of interest" description="Disordered" evidence="2">
    <location>
        <begin position="50"/>
        <end position="70"/>
    </location>
</feature>
<proteinExistence type="predicted"/>
<sequence>MTSVSTPPANLDSDSEDEITFQPKNIGLRLVKGSLGSSEPNLVACVSMDEANEENSEPNVKPASSLRQKAMMARKKHAVKVVANKVEENENENENEEEVDDEMLVTQHESLNAPLPKTATLSESLASDFDESAFLPDSETSTQPVTQPTPPAPPTSTSSPPITLSNNYSPETNLPKYSESEFLLKVEAERTKIREELKGILTEEIRRKCEEESRVKEEEYTKEFTELLEVSEAEQNQKILTLQTSNTSLTQKLSTLEKTHASTIALTQSENDSNLEDLLTKLDQFESDHNAKILELQKKCQEKDAVVGAIAPQLAEANAKNEEREKELTLIKEENEKIKEELEEKGKSIQDLEAKIEQLKKQHEQEVKVLKEKRVKAVEKMRSEMTKDAEAQFAAANQHYHKLKEDYKLKVEECKKMEKAAEAAKSKAASTLKKSTSLEEKSAADISNLKLQLATMTAKEAETTVSNRRKLSTLESTTTSLSEKITLMQSESDAACMNLGKVVGEKEALVKENADLQSVCEELMALVEANGIKGEGD</sequence>
<reference evidence="4" key="1">
    <citation type="journal article" date="2023" name="Commun. Biol.">
        <title>Genome analysis of Parmales, the sister group of diatoms, reveals the evolutionary specialization of diatoms from phago-mixotrophs to photoautotrophs.</title>
        <authorList>
            <person name="Ban H."/>
            <person name="Sato S."/>
            <person name="Yoshikawa S."/>
            <person name="Yamada K."/>
            <person name="Nakamura Y."/>
            <person name="Ichinomiya M."/>
            <person name="Sato N."/>
            <person name="Blanc-Mathieu R."/>
            <person name="Endo H."/>
            <person name="Kuwata A."/>
            <person name="Ogata H."/>
        </authorList>
    </citation>
    <scope>NUCLEOTIDE SEQUENCE [LARGE SCALE GENOMIC DNA]</scope>
</reference>
<dbReference type="Proteomes" id="UP001162640">
    <property type="component" value="Unassembled WGS sequence"/>
</dbReference>
<feature type="region of interest" description="Disordered" evidence="2">
    <location>
        <begin position="84"/>
        <end position="179"/>
    </location>
</feature>
<feature type="compositionally biased region" description="Acidic residues" evidence="2">
    <location>
        <begin position="89"/>
        <end position="103"/>
    </location>
</feature>
<accession>A0A9W7A9Y2</accession>
<evidence type="ECO:0000256" key="1">
    <source>
        <dbReference type="SAM" id="Coils"/>
    </source>
</evidence>
<evidence type="ECO:0000313" key="3">
    <source>
        <dbReference type="EMBL" id="GMH66341.1"/>
    </source>
</evidence>
<dbReference type="EMBL" id="BLQM01000121">
    <property type="protein sequence ID" value="GMH66341.1"/>
    <property type="molecule type" value="Genomic_DNA"/>
</dbReference>
<comment type="caution">
    <text evidence="3">The sequence shown here is derived from an EMBL/GenBank/DDBJ whole genome shotgun (WGS) entry which is preliminary data.</text>
</comment>
<keyword evidence="1" id="KW-0175">Coiled coil</keyword>
<dbReference type="AlphaFoldDB" id="A0A9W7A9Y2"/>
<evidence type="ECO:0000256" key="2">
    <source>
        <dbReference type="SAM" id="MobiDB-lite"/>
    </source>
</evidence>
<feature type="coiled-coil region" evidence="1">
    <location>
        <begin position="314"/>
        <end position="420"/>
    </location>
</feature>
<protein>
    <submittedName>
        <fullName evidence="3">Uncharacterized protein</fullName>
    </submittedName>
</protein>
<organism evidence="3 4">
    <name type="scientific">Triparma laevis f. inornata</name>
    <dbReference type="NCBI Taxonomy" id="1714386"/>
    <lineage>
        <taxon>Eukaryota</taxon>
        <taxon>Sar</taxon>
        <taxon>Stramenopiles</taxon>
        <taxon>Ochrophyta</taxon>
        <taxon>Bolidophyceae</taxon>
        <taxon>Parmales</taxon>
        <taxon>Triparmaceae</taxon>
        <taxon>Triparma</taxon>
    </lineage>
</organism>
<feature type="compositionally biased region" description="Low complexity" evidence="2">
    <location>
        <begin position="155"/>
        <end position="165"/>
    </location>
</feature>
<name>A0A9W7A9Y2_9STRA</name>